<proteinExistence type="predicted"/>
<accession>A0A6N7KZY0</accession>
<evidence type="ECO:0000313" key="1">
    <source>
        <dbReference type="EMBL" id="MQS17266.1"/>
    </source>
</evidence>
<dbReference type="Proteomes" id="UP000450000">
    <property type="component" value="Unassembled WGS sequence"/>
</dbReference>
<sequence>MIISNGHLGIVYQSCNFRFTGRGTKRTLTLLPDGTVLTARSRAKLTSRVPEPGAAGVESRLAALGAPPRTAGESPSQWLPRALEQLGARSIRHPGNFRYVLAVGRSRAERSRTLIALGAQPYPKTDIA</sequence>
<evidence type="ECO:0000313" key="2">
    <source>
        <dbReference type="Proteomes" id="UP000450000"/>
    </source>
</evidence>
<comment type="caution">
    <text evidence="1">The sequence shown here is derived from an EMBL/GenBank/DDBJ whole genome shotgun (WGS) entry which is preliminary data.</text>
</comment>
<protein>
    <submittedName>
        <fullName evidence="1">Uncharacterized protein</fullName>
    </submittedName>
</protein>
<gene>
    <name evidence="1" type="ORF">F7Q99_35085</name>
</gene>
<dbReference type="AlphaFoldDB" id="A0A6N7KZY0"/>
<organism evidence="1 2">
    <name type="scientific">Streptomyces kaniharaensis</name>
    <dbReference type="NCBI Taxonomy" id="212423"/>
    <lineage>
        <taxon>Bacteria</taxon>
        <taxon>Bacillati</taxon>
        <taxon>Actinomycetota</taxon>
        <taxon>Actinomycetes</taxon>
        <taxon>Kitasatosporales</taxon>
        <taxon>Streptomycetaceae</taxon>
        <taxon>Streptomyces</taxon>
    </lineage>
</organism>
<dbReference type="EMBL" id="WBOF01000004">
    <property type="protein sequence ID" value="MQS17266.1"/>
    <property type="molecule type" value="Genomic_DNA"/>
</dbReference>
<dbReference type="OrthoDB" id="3366835at2"/>
<reference evidence="1 2" key="1">
    <citation type="submission" date="2019-09" db="EMBL/GenBank/DDBJ databases">
        <title>Genome Sequences of Streptomyces kaniharaensis ATCC 21070.</title>
        <authorList>
            <person name="Zhu W."/>
            <person name="De Crecy-Lagard V."/>
            <person name="Richards N.G."/>
        </authorList>
    </citation>
    <scope>NUCLEOTIDE SEQUENCE [LARGE SCALE GENOMIC DNA]</scope>
    <source>
        <strain evidence="1 2">SF-557</strain>
    </source>
</reference>
<name>A0A6N7KZY0_9ACTN</name>
<keyword evidence="2" id="KW-1185">Reference proteome</keyword>
<dbReference type="RefSeq" id="WP_153469844.1">
    <property type="nucleotide sequence ID" value="NZ_WBOF01000004.1"/>
</dbReference>